<dbReference type="STRING" id="426128.SAMN05660297_01441"/>
<dbReference type="PANTHER" id="PTHR11496">
    <property type="entry name" value="ALCOHOL DEHYDROGENASE"/>
    <property type="match status" value="1"/>
</dbReference>
<keyword evidence="3" id="KW-0520">NAD</keyword>
<dbReference type="AlphaFoldDB" id="A0A1I0BVT9"/>
<evidence type="ECO:0000256" key="2">
    <source>
        <dbReference type="ARBA" id="ARBA00023002"/>
    </source>
</evidence>
<reference evidence="6 7" key="1">
    <citation type="submission" date="2016-10" db="EMBL/GenBank/DDBJ databases">
        <authorList>
            <person name="de Groot N.N."/>
        </authorList>
    </citation>
    <scope>NUCLEOTIDE SEQUENCE [LARGE SCALE GENOMIC DNA]</scope>
    <source>
        <strain evidence="6 7">DSM 18979</strain>
    </source>
</reference>
<dbReference type="Pfam" id="PF00465">
    <property type="entry name" value="Fe-ADH"/>
    <property type="match status" value="1"/>
</dbReference>
<dbReference type="FunFam" id="3.40.50.1970:FF:000003">
    <property type="entry name" value="Alcohol dehydrogenase, iron-containing"/>
    <property type="match status" value="1"/>
</dbReference>
<evidence type="ECO:0000313" key="7">
    <source>
        <dbReference type="Proteomes" id="UP000199568"/>
    </source>
</evidence>
<dbReference type="RefSeq" id="WP_090441475.1">
    <property type="nucleotide sequence ID" value="NZ_FOHU01000004.1"/>
</dbReference>
<evidence type="ECO:0000256" key="3">
    <source>
        <dbReference type="ARBA" id="ARBA00023027"/>
    </source>
</evidence>
<dbReference type="FunFam" id="1.20.1090.10:FF:000001">
    <property type="entry name" value="Aldehyde-alcohol dehydrogenase"/>
    <property type="match status" value="1"/>
</dbReference>
<dbReference type="OrthoDB" id="9804734at2"/>
<keyword evidence="7" id="KW-1185">Reference proteome</keyword>
<dbReference type="Proteomes" id="UP000199568">
    <property type="component" value="Unassembled WGS sequence"/>
</dbReference>
<dbReference type="PROSITE" id="PS00913">
    <property type="entry name" value="ADH_IRON_1"/>
    <property type="match status" value="1"/>
</dbReference>
<dbReference type="InterPro" id="IPR001670">
    <property type="entry name" value="ADH_Fe/GldA"/>
</dbReference>
<gene>
    <name evidence="6" type="ORF">SAMN05660297_01441</name>
</gene>
<dbReference type="Gene3D" id="1.20.1090.10">
    <property type="entry name" value="Dehydroquinate synthase-like - alpha domain"/>
    <property type="match status" value="1"/>
</dbReference>
<dbReference type="InterPro" id="IPR018211">
    <property type="entry name" value="ADH_Fe_CS"/>
</dbReference>
<evidence type="ECO:0000259" key="4">
    <source>
        <dbReference type="Pfam" id="PF00465"/>
    </source>
</evidence>
<comment type="similarity">
    <text evidence="1">Belongs to the iron-containing alcohol dehydrogenase family.</text>
</comment>
<proteinExistence type="inferred from homology"/>
<dbReference type="Gene3D" id="3.40.50.1970">
    <property type="match status" value="1"/>
</dbReference>
<dbReference type="EMBL" id="FOHU01000004">
    <property type="protein sequence ID" value="SET11115.1"/>
    <property type="molecule type" value="Genomic_DNA"/>
</dbReference>
<dbReference type="SUPFAM" id="SSF56796">
    <property type="entry name" value="Dehydroquinate synthase-like"/>
    <property type="match status" value="1"/>
</dbReference>
<dbReference type="CDD" id="cd08551">
    <property type="entry name" value="Fe-ADH"/>
    <property type="match status" value="1"/>
</dbReference>
<evidence type="ECO:0000313" key="6">
    <source>
        <dbReference type="EMBL" id="SET11115.1"/>
    </source>
</evidence>
<protein>
    <submittedName>
        <fullName evidence="6">Alcohol dehydrogenase</fullName>
    </submittedName>
</protein>
<accession>A0A1I0BVT9</accession>
<dbReference type="Pfam" id="PF25137">
    <property type="entry name" value="ADH_Fe_C"/>
    <property type="match status" value="1"/>
</dbReference>
<feature type="domain" description="Alcohol dehydrogenase iron-type/glycerol dehydrogenase GldA" evidence="4">
    <location>
        <begin position="13"/>
        <end position="182"/>
    </location>
</feature>
<dbReference type="InterPro" id="IPR039697">
    <property type="entry name" value="Alcohol_dehydrogenase_Fe"/>
</dbReference>
<feature type="domain" description="Fe-containing alcohol dehydrogenase-like C-terminal" evidence="5">
    <location>
        <begin position="193"/>
        <end position="385"/>
    </location>
</feature>
<sequence length="388" mass="41750">MDNLMQAFSFELPTRIEYGIGSVHQLGEELKKLKVNKVMIVTDEGIVKAGLIEKTVASLKQYAIKYEIFQGVEANPKDYNVEKGAAVAQCFGAEGLIAVGGGSPIDCAKSIAVLVSHDGDKIKSFEGKTAVTKPTIPLIAIPTTAGSGSEVTFSSVITDTKNNYKMTVKSPLIAPKIALVDPEMTISMPPQVTAATGVDALTHAIEGYTVKVAEPISDAVALYAIELISKYLKTAVFQGEDIEARAGMLMGSLLAGMAFSHADVASVHCMAESLGSVYDAPHGACNAILLPYVMEYNMEYCQERYANVAKAMGASYSNVEEGAQKAVEMVKQLANDVKLPSFKSLGVEEKDFDILAEMSAKNISTESNPRPMTKEDYLEVFIRAYRDK</sequence>
<organism evidence="6 7">
    <name type="scientific">Natronincola peptidivorans</name>
    <dbReference type="NCBI Taxonomy" id="426128"/>
    <lineage>
        <taxon>Bacteria</taxon>
        <taxon>Bacillati</taxon>
        <taxon>Bacillota</taxon>
        <taxon>Clostridia</taxon>
        <taxon>Peptostreptococcales</taxon>
        <taxon>Natronincolaceae</taxon>
        <taxon>Natronincola</taxon>
    </lineage>
</organism>
<evidence type="ECO:0000256" key="1">
    <source>
        <dbReference type="ARBA" id="ARBA00007358"/>
    </source>
</evidence>
<dbReference type="InterPro" id="IPR056798">
    <property type="entry name" value="ADH_Fe_C"/>
</dbReference>
<evidence type="ECO:0000259" key="5">
    <source>
        <dbReference type="Pfam" id="PF25137"/>
    </source>
</evidence>
<dbReference type="PANTHER" id="PTHR11496:SF102">
    <property type="entry name" value="ALCOHOL DEHYDROGENASE 4"/>
    <property type="match status" value="1"/>
</dbReference>
<dbReference type="GO" id="GO:0004022">
    <property type="term" value="F:alcohol dehydrogenase (NAD+) activity"/>
    <property type="evidence" value="ECO:0007669"/>
    <property type="project" value="TreeGrafter"/>
</dbReference>
<dbReference type="GO" id="GO:0046872">
    <property type="term" value="F:metal ion binding"/>
    <property type="evidence" value="ECO:0007669"/>
    <property type="project" value="InterPro"/>
</dbReference>
<keyword evidence="2" id="KW-0560">Oxidoreductase</keyword>
<name>A0A1I0BVT9_9FIRM</name>